<dbReference type="KEGG" id="hro:HELRODRAFT_159168"/>
<protein>
    <submittedName>
        <fullName evidence="2 3">Uncharacterized protein</fullName>
    </submittedName>
</protein>
<dbReference type="EMBL" id="AMQM01000202">
    <property type="status" value="NOT_ANNOTATED_CDS"/>
    <property type="molecule type" value="Genomic_DNA"/>
</dbReference>
<reference evidence="3" key="3">
    <citation type="submission" date="2015-06" db="UniProtKB">
        <authorList>
            <consortium name="EnsemblMetazoa"/>
        </authorList>
    </citation>
    <scope>IDENTIFICATION</scope>
</reference>
<dbReference type="CTD" id="20198195"/>
<proteinExistence type="predicted"/>
<keyword evidence="1" id="KW-0812">Transmembrane</keyword>
<dbReference type="EMBL" id="KB095811">
    <property type="protein sequence ID" value="ESO12605.1"/>
    <property type="molecule type" value="Genomic_DNA"/>
</dbReference>
<dbReference type="GeneID" id="20198195"/>
<evidence type="ECO:0000313" key="3">
    <source>
        <dbReference type="EnsemblMetazoa" id="HelroP159168"/>
    </source>
</evidence>
<name>T1ENP5_HELRO</name>
<keyword evidence="4" id="KW-1185">Reference proteome</keyword>
<evidence type="ECO:0000313" key="4">
    <source>
        <dbReference type="Proteomes" id="UP000015101"/>
    </source>
</evidence>
<evidence type="ECO:0000313" key="2">
    <source>
        <dbReference type="EMBL" id="ESO12605.1"/>
    </source>
</evidence>
<evidence type="ECO:0000256" key="1">
    <source>
        <dbReference type="SAM" id="Phobius"/>
    </source>
</evidence>
<sequence>MPRANRSIENFPTTDRRENGRCRTEMEKKVKSEYDSVLLEQNLLGDVWGFLKPRKNICLNVSFINYLMDECIFVRKTLRFPLFEPSFNLFLPVDVVNLEVQPIRGDLMKFVAAAFAAVVVASLLLVPSRSSRVVDLLYGDVERCCAVDDALKLVLLTRGGVAEMLFAVCLLPAFN</sequence>
<reference evidence="4" key="1">
    <citation type="submission" date="2012-12" db="EMBL/GenBank/DDBJ databases">
        <authorList>
            <person name="Hellsten U."/>
            <person name="Grimwood J."/>
            <person name="Chapman J.A."/>
            <person name="Shapiro H."/>
            <person name="Aerts A."/>
            <person name="Otillar R.P."/>
            <person name="Terry A.Y."/>
            <person name="Boore J.L."/>
            <person name="Simakov O."/>
            <person name="Marletaz F."/>
            <person name="Cho S.-J."/>
            <person name="Edsinger-Gonzales E."/>
            <person name="Havlak P."/>
            <person name="Kuo D.-H."/>
            <person name="Larsson T."/>
            <person name="Lv J."/>
            <person name="Arendt D."/>
            <person name="Savage R."/>
            <person name="Osoegawa K."/>
            <person name="de Jong P."/>
            <person name="Lindberg D.R."/>
            <person name="Seaver E.C."/>
            <person name="Weisblat D.A."/>
            <person name="Putnam N.H."/>
            <person name="Grigoriev I.V."/>
            <person name="Rokhsar D.S."/>
        </authorList>
    </citation>
    <scope>NUCLEOTIDE SEQUENCE</scope>
</reference>
<dbReference type="HOGENOM" id="CLU_1534210_0_0_1"/>
<dbReference type="RefSeq" id="XP_009009325.1">
    <property type="nucleotide sequence ID" value="XM_009011077.1"/>
</dbReference>
<dbReference type="AlphaFoldDB" id="T1ENP5"/>
<reference evidence="2 4" key="2">
    <citation type="journal article" date="2013" name="Nature">
        <title>Insights into bilaterian evolution from three spiralian genomes.</title>
        <authorList>
            <person name="Simakov O."/>
            <person name="Marletaz F."/>
            <person name="Cho S.J."/>
            <person name="Edsinger-Gonzales E."/>
            <person name="Havlak P."/>
            <person name="Hellsten U."/>
            <person name="Kuo D.H."/>
            <person name="Larsson T."/>
            <person name="Lv J."/>
            <person name="Arendt D."/>
            <person name="Savage R."/>
            <person name="Osoegawa K."/>
            <person name="de Jong P."/>
            <person name="Grimwood J."/>
            <person name="Chapman J.A."/>
            <person name="Shapiro H."/>
            <person name="Aerts A."/>
            <person name="Otillar R.P."/>
            <person name="Terry A.Y."/>
            <person name="Boore J.L."/>
            <person name="Grigoriev I.V."/>
            <person name="Lindberg D.R."/>
            <person name="Seaver E.C."/>
            <person name="Weisblat D.A."/>
            <person name="Putnam N.H."/>
            <person name="Rokhsar D.S."/>
        </authorList>
    </citation>
    <scope>NUCLEOTIDE SEQUENCE</scope>
</reference>
<keyword evidence="1" id="KW-1133">Transmembrane helix</keyword>
<dbReference type="EnsemblMetazoa" id="HelroT159168">
    <property type="protein sequence ID" value="HelroP159168"/>
    <property type="gene ID" value="HelroG159168"/>
</dbReference>
<gene>
    <name evidence="3" type="primary">20198195</name>
    <name evidence="2" type="ORF">HELRODRAFT_159168</name>
</gene>
<dbReference type="Proteomes" id="UP000015101">
    <property type="component" value="Unassembled WGS sequence"/>
</dbReference>
<feature type="transmembrane region" description="Helical" evidence="1">
    <location>
        <begin position="107"/>
        <end position="126"/>
    </location>
</feature>
<keyword evidence="1" id="KW-0472">Membrane</keyword>
<organism evidence="3 4">
    <name type="scientific">Helobdella robusta</name>
    <name type="common">Californian leech</name>
    <dbReference type="NCBI Taxonomy" id="6412"/>
    <lineage>
        <taxon>Eukaryota</taxon>
        <taxon>Metazoa</taxon>
        <taxon>Spiralia</taxon>
        <taxon>Lophotrochozoa</taxon>
        <taxon>Annelida</taxon>
        <taxon>Clitellata</taxon>
        <taxon>Hirudinea</taxon>
        <taxon>Rhynchobdellida</taxon>
        <taxon>Glossiphoniidae</taxon>
        <taxon>Helobdella</taxon>
    </lineage>
</organism>
<accession>T1ENP5</accession>
<dbReference type="InParanoid" id="T1ENP5"/>